<feature type="compositionally biased region" description="Basic and acidic residues" evidence="1">
    <location>
        <begin position="332"/>
        <end position="363"/>
    </location>
</feature>
<feature type="compositionally biased region" description="Basic and acidic residues" evidence="1">
    <location>
        <begin position="15"/>
        <end position="34"/>
    </location>
</feature>
<dbReference type="AlphaFoldDB" id="A0A6L9G3U2"/>
<proteinExistence type="predicted"/>
<dbReference type="InterPro" id="IPR000073">
    <property type="entry name" value="AB_hydrolase_1"/>
</dbReference>
<feature type="region of interest" description="Disordered" evidence="1">
    <location>
        <begin position="1"/>
        <end position="34"/>
    </location>
</feature>
<dbReference type="RefSeq" id="WP_161448332.1">
    <property type="nucleotide sequence ID" value="NZ_WYDN01000005.1"/>
</dbReference>
<dbReference type="Gene3D" id="3.40.50.1820">
    <property type="entry name" value="alpha/beta hydrolase"/>
    <property type="match status" value="1"/>
</dbReference>
<sequence>MTSANDQGKNPMADPARDATDYPEVHPARRKPEDSAPVQTLVFLHGGNVGNWSWDPQVLAFGDFNILTLHLPAFGARFEENWEGLDSAADDVAALIADEVSEGGVHLVGMSLGGVIALHVAARHPELVESVIATGVSIAPLGTAAKAVQRMQLKLIGSEWYWKFQAGAYGMVDNERELFAEHGVKLKPENMRAIMGDLDSGGLPADLSAYTGPALVLAGASEPKFVQRSFPAIAEALPQAAIRVVPGMHHQWNIENPLLFNSVLRRWITGQQLHQVLREPVEPKLRGASFKRTSTLEEIDPQEAEAAADAEQAPDAGVADSGQPAPKSKARGFADRLDSPESKARGFADRLDPRKLDPRKLDLKSALSKKPPVAKRPSESDGSAE</sequence>
<dbReference type="InterPro" id="IPR050228">
    <property type="entry name" value="Carboxylesterase_BioH"/>
</dbReference>
<dbReference type="Proteomes" id="UP000477543">
    <property type="component" value="Unassembled WGS sequence"/>
</dbReference>
<gene>
    <name evidence="3" type="ORF">GT020_07065</name>
</gene>
<feature type="region of interest" description="Disordered" evidence="1">
    <location>
        <begin position="288"/>
        <end position="385"/>
    </location>
</feature>
<dbReference type="PANTHER" id="PTHR43194:SF2">
    <property type="entry name" value="PEROXISOMAL MEMBRANE PROTEIN LPX1"/>
    <property type="match status" value="1"/>
</dbReference>
<evidence type="ECO:0000313" key="3">
    <source>
        <dbReference type="EMBL" id="NAZ15829.1"/>
    </source>
</evidence>
<dbReference type="Pfam" id="PF12697">
    <property type="entry name" value="Abhydrolase_6"/>
    <property type="match status" value="1"/>
</dbReference>
<feature type="domain" description="AB hydrolase-1" evidence="2">
    <location>
        <begin position="41"/>
        <end position="259"/>
    </location>
</feature>
<dbReference type="GO" id="GO:0016787">
    <property type="term" value="F:hydrolase activity"/>
    <property type="evidence" value="ECO:0007669"/>
    <property type="project" value="UniProtKB-KW"/>
</dbReference>
<name>A0A6L9G3U2_9MICC</name>
<evidence type="ECO:0000313" key="4">
    <source>
        <dbReference type="Proteomes" id="UP000477543"/>
    </source>
</evidence>
<dbReference type="PANTHER" id="PTHR43194">
    <property type="entry name" value="HYDROLASE ALPHA/BETA FOLD FAMILY"/>
    <property type="match status" value="1"/>
</dbReference>
<reference evidence="3 4" key="1">
    <citation type="submission" date="2020-01" db="EMBL/GenBank/DDBJ databases">
        <title>Glutamicibacter soli M275.</title>
        <authorList>
            <person name="Meng X."/>
        </authorList>
    </citation>
    <scope>NUCLEOTIDE SEQUENCE [LARGE SCALE GENOMIC DNA]</scope>
    <source>
        <strain evidence="3 4">M275</strain>
    </source>
</reference>
<dbReference type="InterPro" id="IPR029058">
    <property type="entry name" value="AB_hydrolase_fold"/>
</dbReference>
<evidence type="ECO:0000259" key="2">
    <source>
        <dbReference type="Pfam" id="PF12697"/>
    </source>
</evidence>
<keyword evidence="3" id="KW-0378">Hydrolase</keyword>
<accession>A0A6L9G3U2</accession>
<evidence type="ECO:0000256" key="1">
    <source>
        <dbReference type="SAM" id="MobiDB-lite"/>
    </source>
</evidence>
<organism evidence="3 4">
    <name type="scientific">Glutamicibacter soli</name>
    <dbReference type="NCBI Taxonomy" id="453836"/>
    <lineage>
        <taxon>Bacteria</taxon>
        <taxon>Bacillati</taxon>
        <taxon>Actinomycetota</taxon>
        <taxon>Actinomycetes</taxon>
        <taxon>Micrococcales</taxon>
        <taxon>Micrococcaceae</taxon>
        <taxon>Glutamicibacter</taxon>
    </lineage>
</organism>
<feature type="compositionally biased region" description="Acidic residues" evidence="1">
    <location>
        <begin position="297"/>
        <end position="308"/>
    </location>
</feature>
<dbReference type="EMBL" id="WYDN01000005">
    <property type="protein sequence ID" value="NAZ15829.1"/>
    <property type="molecule type" value="Genomic_DNA"/>
</dbReference>
<comment type="caution">
    <text evidence="3">The sequence shown here is derived from an EMBL/GenBank/DDBJ whole genome shotgun (WGS) entry which is preliminary data.</text>
</comment>
<dbReference type="SUPFAM" id="SSF53474">
    <property type="entry name" value="alpha/beta-Hydrolases"/>
    <property type="match status" value="1"/>
</dbReference>
<protein>
    <submittedName>
        <fullName evidence="3">Alpha/beta fold hydrolase</fullName>
    </submittedName>
</protein>